<organism evidence="2 3">
    <name type="scientific">Purpureocillium lilacinum</name>
    <name type="common">Paecilomyces lilacinus</name>
    <dbReference type="NCBI Taxonomy" id="33203"/>
    <lineage>
        <taxon>Eukaryota</taxon>
        <taxon>Fungi</taxon>
        <taxon>Dikarya</taxon>
        <taxon>Ascomycota</taxon>
        <taxon>Pezizomycotina</taxon>
        <taxon>Sordariomycetes</taxon>
        <taxon>Hypocreomycetidae</taxon>
        <taxon>Hypocreales</taxon>
        <taxon>Ophiocordycipitaceae</taxon>
        <taxon>Purpureocillium</taxon>
    </lineage>
</organism>
<evidence type="ECO:0008006" key="4">
    <source>
        <dbReference type="Google" id="ProtNLM"/>
    </source>
</evidence>
<feature type="region of interest" description="Disordered" evidence="1">
    <location>
        <begin position="118"/>
        <end position="137"/>
    </location>
</feature>
<feature type="compositionally biased region" description="Polar residues" evidence="1">
    <location>
        <begin position="1"/>
        <end position="23"/>
    </location>
</feature>
<proteinExistence type="predicted"/>
<evidence type="ECO:0000256" key="1">
    <source>
        <dbReference type="SAM" id="MobiDB-lite"/>
    </source>
</evidence>
<protein>
    <recommendedName>
        <fullName evidence="4">Peroxin 20</fullName>
    </recommendedName>
</protein>
<feature type="region of interest" description="Disordered" evidence="1">
    <location>
        <begin position="314"/>
        <end position="335"/>
    </location>
</feature>
<dbReference type="EMBL" id="JAWRVI010000022">
    <property type="protein sequence ID" value="KAK4088829.1"/>
    <property type="molecule type" value="Genomic_DNA"/>
</dbReference>
<evidence type="ECO:0000313" key="2">
    <source>
        <dbReference type="EMBL" id="KAK4088829.1"/>
    </source>
</evidence>
<keyword evidence="3" id="KW-1185">Reference proteome</keyword>
<comment type="caution">
    <text evidence="2">The sequence shown here is derived from an EMBL/GenBank/DDBJ whole genome shotgun (WGS) entry which is preliminary data.</text>
</comment>
<feature type="compositionally biased region" description="Polar residues" evidence="1">
    <location>
        <begin position="122"/>
        <end position="134"/>
    </location>
</feature>
<feature type="compositionally biased region" description="Low complexity" evidence="1">
    <location>
        <begin position="445"/>
        <end position="455"/>
    </location>
</feature>
<dbReference type="Proteomes" id="UP001287286">
    <property type="component" value="Unassembled WGS sequence"/>
</dbReference>
<sequence length="455" mass="48549">MNKVSSACTVQTPDDNLSSSSTPRLLDPASHLRRGYSQRLVPLRVFAALAQLSSTAAFRTSPHAALHSACAARAATTAATMAEASCSGPSPFKRLVDHQSRDVSHHQDRLVDRAGVNGHASFRSSPQHPAQQGHDSFGAFLNGGPSAPPAGAMIPGMPHSPAGRLNAHAAALQQPMPQHMQHEFAQQQHQARASPAPDLTSWAADFSRFTAGNNQQQHQQPQMRGGAAPMQMQMAQPNFQGAFGQAFSPMFGQQGPQFMQPGAAAAAAAPVAESDFDQEMARWMASNGGGNMTDVDAAMEQMARELELNEAALPQTSSEATEAVASQQQTSTMTDLETPELGNLSLNDHTTTINAETIAPTVEDTLLDQPQQHQPPEDAAKGKSAVSEAAERLLESVQHEAGEKWQNSVFLSLMRDFRDGRKDIVDNEIRQMEGEGEGSGGGGDETQQQQQHSAT</sequence>
<feature type="region of interest" description="Disordered" evidence="1">
    <location>
        <begin position="424"/>
        <end position="455"/>
    </location>
</feature>
<evidence type="ECO:0000313" key="3">
    <source>
        <dbReference type="Proteomes" id="UP001287286"/>
    </source>
</evidence>
<accession>A0ABR0BXL4</accession>
<feature type="compositionally biased region" description="Basic and acidic residues" evidence="1">
    <location>
        <begin position="424"/>
        <end position="433"/>
    </location>
</feature>
<name>A0ABR0BXL4_PURLI</name>
<reference evidence="2 3" key="1">
    <citation type="journal article" date="2024" name="Microbiol. Resour. Announc.">
        <title>Genome annotations for the ascomycete fungi Trichoderma harzianum, Trichoderma aggressivum, and Purpureocillium lilacinum.</title>
        <authorList>
            <person name="Beijen E.P.W."/>
            <person name="Ohm R.A."/>
        </authorList>
    </citation>
    <scope>NUCLEOTIDE SEQUENCE [LARGE SCALE GENOMIC DNA]</scope>
    <source>
        <strain evidence="2 3">CBS 150709</strain>
    </source>
</reference>
<gene>
    <name evidence="2" type="ORF">Purlil1_6682</name>
</gene>
<feature type="region of interest" description="Disordered" evidence="1">
    <location>
        <begin position="1"/>
        <end position="26"/>
    </location>
</feature>